<dbReference type="GO" id="GO:0005840">
    <property type="term" value="C:ribosome"/>
    <property type="evidence" value="ECO:0007669"/>
    <property type="project" value="UniProtKB-KW"/>
</dbReference>
<evidence type="ECO:0000256" key="1">
    <source>
        <dbReference type="ARBA" id="ARBA00006700"/>
    </source>
</evidence>
<dbReference type="GO" id="GO:0006412">
    <property type="term" value="P:translation"/>
    <property type="evidence" value="ECO:0007669"/>
    <property type="project" value="InterPro"/>
</dbReference>
<dbReference type="Gene3D" id="3.30.70.330">
    <property type="match status" value="1"/>
</dbReference>
<geneLocation type="plastid" evidence="8"/>
<dbReference type="GO" id="GO:0003735">
    <property type="term" value="F:structural constituent of ribosome"/>
    <property type="evidence" value="ECO:0007669"/>
    <property type="project" value="InterPro"/>
</dbReference>
<dbReference type="GO" id="GO:1990904">
    <property type="term" value="C:ribonucleoprotein complex"/>
    <property type="evidence" value="ECO:0007669"/>
    <property type="project" value="UniProtKB-KW"/>
</dbReference>
<dbReference type="NCBIfam" id="NF004363">
    <property type="entry name" value="PRK05738.2-4"/>
    <property type="match status" value="1"/>
</dbReference>
<dbReference type="NCBIfam" id="NF004368">
    <property type="entry name" value="PRK05738.3-4"/>
    <property type="match status" value="1"/>
</dbReference>
<dbReference type="InterPro" id="IPR012678">
    <property type="entry name" value="Ribosomal_uL23/eL15/eS24_sf"/>
</dbReference>
<dbReference type="AlphaFoldDB" id="A0A173G061"/>
<dbReference type="SUPFAM" id="SSF54189">
    <property type="entry name" value="Ribosomal proteins S24e, L23 and L15e"/>
    <property type="match status" value="1"/>
</dbReference>
<proteinExistence type="inferred from homology"/>
<reference evidence="8" key="2">
    <citation type="submission" date="2016-06" db="EMBL/GenBank/DDBJ databases">
        <title>Genomic and phylogenetic analysis of Gastroclonium compressum supports its reinstatement to Coeloseira (Champiaceae, Rhodophyta).</title>
        <authorList>
            <person name="Kilpatrick Z."/>
            <person name="Hughey J.R."/>
        </authorList>
    </citation>
    <scope>NUCLEOTIDE SEQUENCE</scope>
</reference>
<keyword evidence="8" id="KW-0934">Plastid</keyword>
<evidence type="ECO:0000256" key="5">
    <source>
        <dbReference type="ARBA" id="ARBA00023274"/>
    </source>
</evidence>
<dbReference type="InterPro" id="IPR013025">
    <property type="entry name" value="Ribosomal_uL23-like"/>
</dbReference>
<reference evidence="8" key="1">
    <citation type="submission" date="2015-11" db="EMBL/GenBank/DDBJ databases">
        <authorList>
            <person name="Zhang Y."/>
            <person name="Guo Z."/>
        </authorList>
    </citation>
    <scope>NUCLEOTIDE SEQUENCE</scope>
</reference>
<organism evidence="8">
    <name type="scientific">Gastroclonium compressum</name>
    <name type="common">Red alga</name>
    <name type="synonym">Coeloseira compressa</name>
    <dbReference type="NCBI Taxonomy" id="1852973"/>
    <lineage>
        <taxon>Eukaryota</taxon>
        <taxon>Rhodophyta</taxon>
        <taxon>Florideophyceae</taxon>
        <taxon>Rhodymeniophycidae</taxon>
        <taxon>Rhodymeniales</taxon>
        <taxon>Champiaceae</taxon>
        <taxon>Coeloseira</taxon>
    </lineage>
</organism>
<name>A0A173G061_GASCM</name>
<protein>
    <recommendedName>
        <fullName evidence="6">Large ribosomal subunit protein uL23c</fullName>
    </recommendedName>
    <alternativeName>
        <fullName evidence="7">50S ribosomal protein L23, chloroplastic</fullName>
    </alternativeName>
</protein>
<evidence type="ECO:0000313" key="8">
    <source>
        <dbReference type="EMBL" id="ANH09657.1"/>
    </source>
</evidence>
<evidence type="ECO:0000256" key="4">
    <source>
        <dbReference type="ARBA" id="ARBA00022980"/>
    </source>
</evidence>
<dbReference type="HAMAP" id="MF_01369_B">
    <property type="entry name" value="Ribosomal_uL23_B"/>
    <property type="match status" value="1"/>
</dbReference>
<gene>
    <name evidence="8" type="primary">rpl23</name>
</gene>
<keyword evidence="5" id="KW-0687">Ribonucleoprotein</keyword>
<dbReference type="RefSeq" id="YP_009257574.1">
    <property type="nucleotide sequence ID" value="NC_030338.1"/>
</dbReference>
<dbReference type="EMBL" id="KU053957">
    <property type="protein sequence ID" value="ANH09657.1"/>
    <property type="molecule type" value="Genomic_DNA"/>
</dbReference>
<keyword evidence="4 8" id="KW-0689">Ribosomal protein</keyword>
<dbReference type="FunFam" id="3.30.70.330:FF:000001">
    <property type="entry name" value="50S ribosomal protein L23"/>
    <property type="match status" value="1"/>
</dbReference>
<dbReference type="Pfam" id="PF00276">
    <property type="entry name" value="Ribosomal_L23"/>
    <property type="match status" value="1"/>
</dbReference>
<keyword evidence="3" id="KW-0694">RNA-binding</keyword>
<sequence length="104" mass="12468">MNPVSIYRTKREFIDLIQYPIITDKTTRIIEENQYCFAVQHTASKPDIKKAIEYLFEVKVRRINTLNIKNKKRRIGKFIGIKPKYKKVVVKLYDQYSINLFPDK</sequence>
<comment type="similarity">
    <text evidence="1">Belongs to the universal ribosomal protein uL23 family.</text>
</comment>
<keyword evidence="2" id="KW-0699">rRNA-binding</keyword>
<dbReference type="GeneID" id="27983226"/>
<dbReference type="InterPro" id="IPR012677">
    <property type="entry name" value="Nucleotide-bd_a/b_plait_sf"/>
</dbReference>
<dbReference type="PANTHER" id="PTHR11620">
    <property type="entry name" value="60S RIBOSOMAL PROTEIN L23A"/>
    <property type="match status" value="1"/>
</dbReference>
<evidence type="ECO:0000256" key="7">
    <source>
        <dbReference type="ARBA" id="ARBA00035366"/>
    </source>
</evidence>
<evidence type="ECO:0000256" key="3">
    <source>
        <dbReference type="ARBA" id="ARBA00022884"/>
    </source>
</evidence>
<evidence type="ECO:0000256" key="2">
    <source>
        <dbReference type="ARBA" id="ARBA00022730"/>
    </source>
</evidence>
<dbReference type="GO" id="GO:0019843">
    <property type="term" value="F:rRNA binding"/>
    <property type="evidence" value="ECO:0007669"/>
    <property type="project" value="UniProtKB-KW"/>
</dbReference>
<accession>A0A173G061</accession>
<evidence type="ECO:0000256" key="6">
    <source>
        <dbReference type="ARBA" id="ARBA00035287"/>
    </source>
</evidence>